<keyword evidence="2" id="KW-1185">Reference proteome</keyword>
<evidence type="ECO:0000313" key="1">
    <source>
        <dbReference type="EMBL" id="KAJ5248965.1"/>
    </source>
</evidence>
<dbReference type="GeneID" id="83197016"/>
<protein>
    <submittedName>
        <fullName evidence="1">Uncharacterized protein</fullName>
    </submittedName>
</protein>
<dbReference type="Proteomes" id="UP001150941">
    <property type="component" value="Unassembled WGS sequence"/>
</dbReference>
<dbReference type="RefSeq" id="XP_058335744.1">
    <property type="nucleotide sequence ID" value="XM_058469713.1"/>
</dbReference>
<gene>
    <name evidence="1" type="ORF">N7468_000416</name>
</gene>
<name>A0A9W9PM78_9EURO</name>
<accession>A0A9W9PM78</accession>
<dbReference type="AlphaFoldDB" id="A0A9W9PM78"/>
<comment type="caution">
    <text evidence="1">The sequence shown here is derived from an EMBL/GenBank/DDBJ whole genome shotgun (WGS) entry which is preliminary data.</text>
</comment>
<proteinExistence type="predicted"/>
<sequence length="386" mass="44166">MSSRGINFEGFLELMIDRVEDDPSSWLVHELYEIFSLPAPAYYFEKVEFITLSLLQKTCLPYSEYLGSSLWIMGPSVARPAMIGGTARGQWQEDLTCGKTHPFMLRLIKMGADLHYIGPTGQSIFERLLSHAVAGNEVVMMSAWLNLLQQCDIDLQDYWVQEMTHSDGKVLELSCVYNIFYACWPTRIIKYERGRDGQALPSPTVQRYVDPASSATLLLEEFNFAPDLVLRWGLHCWAFKDLLRYCESIPSKLLGFLSEQPIQKFFTYLAKIHSDEHSTDETLVDSTDTARRVREITIDSLHLCPCDVAGNYFDLWPFSGRIHTICRAKSSARGQSCDRVQGACTFHTCTFNHERFERKQAKKKSKRRRREGQMVGGLNIPGAWID</sequence>
<dbReference type="EMBL" id="JAPQKS010000001">
    <property type="protein sequence ID" value="KAJ5248965.1"/>
    <property type="molecule type" value="Genomic_DNA"/>
</dbReference>
<evidence type="ECO:0000313" key="2">
    <source>
        <dbReference type="Proteomes" id="UP001150941"/>
    </source>
</evidence>
<reference evidence="1" key="1">
    <citation type="submission" date="2022-11" db="EMBL/GenBank/DDBJ databases">
        <authorList>
            <person name="Petersen C."/>
        </authorList>
    </citation>
    <scope>NUCLEOTIDE SEQUENCE</scope>
    <source>
        <strain evidence="1">IBT 19713</strain>
    </source>
</reference>
<organism evidence="1 2">
    <name type="scientific">Penicillium chermesinum</name>
    <dbReference type="NCBI Taxonomy" id="63820"/>
    <lineage>
        <taxon>Eukaryota</taxon>
        <taxon>Fungi</taxon>
        <taxon>Dikarya</taxon>
        <taxon>Ascomycota</taxon>
        <taxon>Pezizomycotina</taxon>
        <taxon>Eurotiomycetes</taxon>
        <taxon>Eurotiomycetidae</taxon>
        <taxon>Eurotiales</taxon>
        <taxon>Aspergillaceae</taxon>
        <taxon>Penicillium</taxon>
    </lineage>
</organism>
<reference evidence="1" key="2">
    <citation type="journal article" date="2023" name="IMA Fungus">
        <title>Comparative genomic study of the Penicillium genus elucidates a diverse pangenome and 15 lateral gene transfer events.</title>
        <authorList>
            <person name="Petersen C."/>
            <person name="Sorensen T."/>
            <person name="Nielsen M.R."/>
            <person name="Sondergaard T.E."/>
            <person name="Sorensen J.L."/>
            <person name="Fitzpatrick D.A."/>
            <person name="Frisvad J.C."/>
            <person name="Nielsen K.L."/>
        </authorList>
    </citation>
    <scope>NUCLEOTIDE SEQUENCE</scope>
    <source>
        <strain evidence="1">IBT 19713</strain>
    </source>
</reference>